<accession>A0A157MUY7</accession>
<keyword evidence="2" id="KW-0479">Metal-binding</keyword>
<dbReference type="NCBIfam" id="TIGR01950">
    <property type="entry name" value="SoxR"/>
    <property type="match status" value="1"/>
</dbReference>
<dbReference type="PRINTS" id="PR00040">
    <property type="entry name" value="HTHMERR"/>
</dbReference>
<evidence type="ECO:0000256" key="3">
    <source>
        <dbReference type="ARBA" id="ARBA00023004"/>
    </source>
</evidence>
<gene>
    <name evidence="9" type="primary">soxR</name>
    <name evidence="9" type="ORF">SAMEA1982600_01410</name>
</gene>
<evidence type="ECO:0000259" key="8">
    <source>
        <dbReference type="PROSITE" id="PS50937"/>
    </source>
</evidence>
<evidence type="ECO:0000256" key="6">
    <source>
        <dbReference type="ARBA" id="ARBA00023125"/>
    </source>
</evidence>
<dbReference type="SUPFAM" id="SSF46955">
    <property type="entry name" value="Putative DNA-binding domain"/>
    <property type="match status" value="1"/>
</dbReference>
<dbReference type="InterPro" id="IPR047057">
    <property type="entry name" value="MerR_fam"/>
</dbReference>
<feature type="domain" description="HTH merR-type" evidence="8">
    <location>
        <begin position="12"/>
        <end position="80"/>
    </location>
</feature>
<keyword evidence="6" id="KW-0238">DNA-binding</keyword>
<keyword evidence="4" id="KW-0411">Iron-sulfur</keyword>
<dbReference type="EMBL" id="FKBS01000013">
    <property type="protein sequence ID" value="SAI12349.1"/>
    <property type="molecule type" value="Genomic_DNA"/>
</dbReference>
<dbReference type="GO" id="GO:0003700">
    <property type="term" value="F:DNA-binding transcription factor activity"/>
    <property type="evidence" value="ECO:0007669"/>
    <property type="project" value="InterPro"/>
</dbReference>
<dbReference type="InterPro" id="IPR000551">
    <property type="entry name" value="MerR-type_HTH_dom"/>
</dbReference>
<dbReference type="OrthoDB" id="9802944at2"/>
<dbReference type="InterPro" id="IPR009061">
    <property type="entry name" value="DNA-bd_dom_put_sf"/>
</dbReference>
<evidence type="ECO:0000256" key="4">
    <source>
        <dbReference type="ARBA" id="ARBA00023014"/>
    </source>
</evidence>
<keyword evidence="5" id="KW-0805">Transcription regulation</keyword>
<dbReference type="AlphaFoldDB" id="A0A157MUY7"/>
<sequence length="158" mass="17628">MSTKPEMNEASLLSIGEVAARSGVAASALRYYESLGLIQSVRQGSSRRHFPRASLRRIAFIVFSQRIGYTLEEIAEQLNGLGVNRAPSKADWDRMSRDWRARVKQRIAELQRLDMDLNHCIGCGCLSLKSCKLSNPNDRAARNGAGARVWMGDVYPDD</sequence>
<dbReference type="GO" id="GO:0003677">
    <property type="term" value="F:DNA binding"/>
    <property type="evidence" value="ECO:0007669"/>
    <property type="project" value="UniProtKB-KW"/>
</dbReference>
<dbReference type="Proteomes" id="UP000077037">
    <property type="component" value="Unassembled WGS sequence"/>
</dbReference>
<organism evidence="9 10">
    <name type="scientific">Bordetella ansorpii</name>
    <dbReference type="NCBI Taxonomy" id="288768"/>
    <lineage>
        <taxon>Bacteria</taxon>
        <taxon>Pseudomonadati</taxon>
        <taxon>Pseudomonadota</taxon>
        <taxon>Betaproteobacteria</taxon>
        <taxon>Burkholderiales</taxon>
        <taxon>Alcaligenaceae</taxon>
        <taxon>Bordetella</taxon>
    </lineage>
</organism>
<dbReference type="RefSeq" id="WP_066410297.1">
    <property type="nucleotide sequence ID" value="NZ_FKBS01000013.1"/>
</dbReference>
<dbReference type="GO" id="GO:0046872">
    <property type="term" value="F:metal ion binding"/>
    <property type="evidence" value="ECO:0007669"/>
    <property type="project" value="UniProtKB-KW"/>
</dbReference>
<dbReference type="Pfam" id="PF00376">
    <property type="entry name" value="MerR"/>
    <property type="match status" value="1"/>
</dbReference>
<dbReference type="PROSITE" id="PS50937">
    <property type="entry name" value="HTH_MERR_2"/>
    <property type="match status" value="1"/>
</dbReference>
<protein>
    <submittedName>
        <fullName evidence="9">MerR family transcriptional regulator</fullName>
    </submittedName>
</protein>
<keyword evidence="1" id="KW-0001">2Fe-2S</keyword>
<name>A0A157MUY7_9BORD</name>
<evidence type="ECO:0000256" key="2">
    <source>
        <dbReference type="ARBA" id="ARBA00022723"/>
    </source>
</evidence>
<dbReference type="InterPro" id="IPR015358">
    <property type="entry name" value="Tscrpt_reg_MerR_DNA-bd"/>
</dbReference>
<dbReference type="SMART" id="SM00422">
    <property type="entry name" value="HTH_MERR"/>
    <property type="match status" value="1"/>
</dbReference>
<dbReference type="Pfam" id="PF09278">
    <property type="entry name" value="MerR-DNA-bind"/>
    <property type="match status" value="1"/>
</dbReference>
<dbReference type="PANTHER" id="PTHR30204">
    <property type="entry name" value="REDOX-CYCLING DRUG-SENSING TRANSCRIPTIONAL ACTIVATOR SOXR"/>
    <property type="match status" value="1"/>
</dbReference>
<dbReference type="PROSITE" id="PS00552">
    <property type="entry name" value="HTH_MERR_1"/>
    <property type="match status" value="1"/>
</dbReference>
<evidence type="ECO:0000313" key="10">
    <source>
        <dbReference type="Proteomes" id="UP000077037"/>
    </source>
</evidence>
<evidence type="ECO:0000256" key="1">
    <source>
        <dbReference type="ARBA" id="ARBA00022714"/>
    </source>
</evidence>
<dbReference type="GO" id="GO:0006979">
    <property type="term" value="P:response to oxidative stress"/>
    <property type="evidence" value="ECO:0007669"/>
    <property type="project" value="InterPro"/>
</dbReference>
<dbReference type="GO" id="GO:0051537">
    <property type="term" value="F:2 iron, 2 sulfur cluster binding"/>
    <property type="evidence" value="ECO:0007669"/>
    <property type="project" value="UniProtKB-KW"/>
</dbReference>
<proteinExistence type="predicted"/>
<keyword evidence="7" id="KW-0804">Transcription</keyword>
<keyword evidence="3" id="KW-0408">Iron</keyword>
<evidence type="ECO:0000256" key="5">
    <source>
        <dbReference type="ARBA" id="ARBA00023015"/>
    </source>
</evidence>
<dbReference type="PANTHER" id="PTHR30204:SF0">
    <property type="entry name" value="REDOX-SENSITIVE TRANSCRIPTIONAL ACTIVATOR SOXR"/>
    <property type="match status" value="1"/>
</dbReference>
<evidence type="ECO:0000256" key="7">
    <source>
        <dbReference type="ARBA" id="ARBA00023163"/>
    </source>
</evidence>
<evidence type="ECO:0000313" key="9">
    <source>
        <dbReference type="EMBL" id="SAI12349.1"/>
    </source>
</evidence>
<dbReference type="Gene3D" id="1.10.1660.10">
    <property type="match status" value="1"/>
</dbReference>
<dbReference type="InterPro" id="IPR010211">
    <property type="entry name" value="Redox-sen_tscrpt-act_SoxR"/>
</dbReference>
<reference evidence="9 10" key="1">
    <citation type="submission" date="2016-03" db="EMBL/GenBank/DDBJ databases">
        <authorList>
            <consortium name="Pathogen Informatics"/>
        </authorList>
    </citation>
    <scope>NUCLEOTIDE SEQUENCE [LARGE SCALE GENOMIC DNA]</scope>
    <source>
        <strain evidence="9 10">NCTC13364</strain>
    </source>
</reference>